<comment type="caution">
    <text evidence="3">The sequence shown here is derived from an EMBL/GenBank/DDBJ whole genome shotgun (WGS) entry which is preliminary data.</text>
</comment>
<dbReference type="Pfam" id="PF00149">
    <property type="entry name" value="Metallophos"/>
    <property type="match status" value="1"/>
</dbReference>
<keyword evidence="4" id="KW-1185">Reference proteome</keyword>
<dbReference type="PANTHER" id="PTHR31302:SF0">
    <property type="entry name" value="TRANSMEMBRANE PROTEIN WITH METALLOPHOSPHOESTERASE DOMAIN"/>
    <property type="match status" value="1"/>
</dbReference>
<feature type="domain" description="Calcineurin-like phosphoesterase" evidence="2">
    <location>
        <begin position="69"/>
        <end position="241"/>
    </location>
</feature>
<evidence type="ECO:0000256" key="1">
    <source>
        <dbReference type="SAM" id="Phobius"/>
    </source>
</evidence>
<gene>
    <name evidence="3" type="ORF">GCM10009767_15600</name>
</gene>
<accession>A0ABN2KIE4</accession>
<organism evidence="3 4">
    <name type="scientific">Kocuria aegyptia</name>
    <dbReference type="NCBI Taxonomy" id="330943"/>
    <lineage>
        <taxon>Bacteria</taxon>
        <taxon>Bacillati</taxon>
        <taxon>Actinomycetota</taxon>
        <taxon>Actinomycetes</taxon>
        <taxon>Micrococcales</taxon>
        <taxon>Micrococcaceae</taxon>
        <taxon>Kocuria</taxon>
    </lineage>
</organism>
<dbReference type="PANTHER" id="PTHR31302">
    <property type="entry name" value="TRANSMEMBRANE PROTEIN WITH METALLOPHOSPHOESTERASE DOMAIN-RELATED"/>
    <property type="match status" value="1"/>
</dbReference>
<dbReference type="Proteomes" id="UP001501204">
    <property type="component" value="Unassembled WGS sequence"/>
</dbReference>
<dbReference type="EMBL" id="BAAAOA010000016">
    <property type="protein sequence ID" value="GAA1757111.1"/>
    <property type="molecule type" value="Genomic_DNA"/>
</dbReference>
<evidence type="ECO:0000259" key="2">
    <source>
        <dbReference type="Pfam" id="PF00149"/>
    </source>
</evidence>
<proteinExistence type="predicted"/>
<protein>
    <recommendedName>
        <fullName evidence="2">Calcineurin-like phosphoesterase domain-containing protein</fullName>
    </recommendedName>
</protein>
<feature type="transmembrane region" description="Helical" evidence="1">
    <location>
        <begin position="21"/>
        <end position="42"/>
    </location>
</feature>
<dbReference type="InterPro" id="IPR004843">
    <property type="entry name" value="Calcineurin-like_PHP"/>
</dbReference>
<name>A0ABN2KIE4_9MICC</name>
<sequence length="309" mass="33011">MHSFAHADGGRRRRRGRARSWFTGLVAVLAVLGLVVTGYGVAVEPRLILDEERIQARIPGLSPEWEGARVMVFSDLQVGMWWDNTSMIDRVVENTVAADPAAVLLPGDFLYQSETSIQERVDDVTRLLEPLTAAQIPVYAVMGNHDYAVGAVEELTTAFEDQGVEVLANEAVLLPAPGGGRGSGLFLVGVGPAAVGKAEPEEALDDVPEAAPRLVMMHNPTTFPELPAGAAPMAVAGHTHCGQIAVPLLSRWSYLGLSEEEELVADGFAPEGYGAEGNEMFVTCGIGFSLLPVRINAPPQLVTIELHRA</sequence>
<reference evidence="3 4" key="1">
    <citation type="journal article" date="2019" name="Int. J. Syst. Evol. Microbiol.">
        <title>The Global Catalogue of Microorganisms (GCM) 10K type strain sequencing project: providing services to taxonomists for standard genome sequencing and annotation.</title>
        <authorList>
            <consortium name="The Broad Institute Genomics Platform"/>
            <consortium name="The Broad Institute Genome Sequencing Center for Infectious Disease"/>
            <person name="Wu L."/>
            <person name="Ma J."/>
        </authorList>
    </citation>
    <scope>NUCLEOTIDE SEQUENCE [LARGE SCALE GENOMIC DNA]</scope>
    <source>
        <strain evidence="3 4">JCM 14735</strain>
    </source>
</reference>
<dbReference type="InterPro" id="IPR029052">
    <property type="entry name" value="Metallo-depent_PP-like"/>
</dbReference>
<keyword evidence="1" id="KW-0812">Transmembrane</keyword>
<dbReference type="SUPFAM" id="SSF56300">
    <property type="entry name" value="Metallo-dependent phosphatases"/>
    <property type="match status" value="1"/>
</dbReference>
<keyword evidence="1" id="KW-1133">Transmembrane helix</keyword>
<keyword evidence="1" id="KW-0472">Membrane</keyword>
<evidence type="ECO:0000313" key="3">
    <source>
        <dbReference type="EMBL" id="GAA1757111.1"/>
    </source>
</evidence>
<dbReference type="InterPro" id="IPR051158">
    <property type="entry name" value="Metallophosphoesterase_sf"/>
</dbReference>
<evidence type="ECO:0000313" key="4">
    <source>
        <dbReference type="Proteomes" id="UP001501204"/>
    </source>
</evidence>
<dbReference type="Gene3D" id="3.60.21.10">
    <property type="match status" value="1"/>
</dbReference>